<dbReference type="EMBL" id="BEWI01000030">
    <property type="protein sequence ID" value="GAY19780.1"/>
    <property type="molecule type" value="Genomic_DNA"/>
</dbReference>
<evidence type="ECO:0000313" key="2">
    <source>
        <dbReference type="Proteomes" id="UP000221538"/>
    </source>
</evidence>
<evidence type="ECO:0000313" key="1">
    <source>
        <dbReference type="EMBL" id="GAY19780.1"/>
    </source>
</evidence>
<sequence>MTENRLLIEELSAKSGDADFLRLIAENVLQLIMEADVDGLIGAGRRDCQDFRVWPGIMGNKESHYVTTQRTCHTE</sequence>
<dbReference type="Proteomes" id="UP000221538">
    <property type="component" value="Unassembled WGS sequence"/>
</dbReference>
<organism evidence="1 2">
    <name type="scientific">Sphingobium fuliginis (strain ATCC 27551)</name>
    <dbReference type="NCBI Taxonomy" id="336203"/>
    <lineage>
        <taxon>Bacteria</taxon>
        <taxon>Pseudomonadati</taxon>
        <taxon>Pseudomonadota</taxon>
        <taxon>Alphaproteobacteria</taxon>
        <taxon>Sphingomonadales</taxon>
        <taxon>Sphingomonadaceae</taxon>
        <taxon>Sphingobium</taxon>
    </lineage>
</organism>
<proteinExistence type="predicted"/>
<accession>A0A292ZAD6</accession>
<reference evidence="1 2" key="1">
    <citation type="journal article" date="2013" name="Biodegradation">
        <title>Occurrence of 4-tert-butylphenol (4-t-BP) biodegradation in an aquatic sample caused by the presence of Spirodela polyrrhiza and isolation of a 4-t-BP-utilizing bacterium.</title>
        <authorList>
            <person name="Ogata Y."/>
            <person name="Toyama T."/>
            <person name="Yu N."/>
            <person name="Wang X."/>
            <person name="Sei K."/>
            <person name="Ike M."/>
        </authorList>
    </citation>
    <scope>NUCLEOTIDE SEQUENCE [LARGE SCALE GENOMIC DNA]</scope>
    <source>
        <strain evidence="1 2">OMI</strain>
    </source>
</reference>
<gene>
    <name evidence="1" type="ORF">SFOMI_0301</name>
</gene>
<dbReference type="AlphaFoldDB" id="A0A292ZAD6"/>
<reference evidence="1 2" key="2">
    <citation type="journal article" date="2013" name="Environ. Sci. Technol.">
        <title>The 4-tert-butylphenol-utilizing bacterium Sphingobium fuliginis OMI can degrade bisphenols via phenolic ring hydroxylation and meta-cleavage pathway.</title>
        <authorList>
            <person name="Ogata Y."/>
            <person name="Goda S."/>
            <person name="Toyama T."/>
            <person name="Sei K."/>
            <person name="Ike M."/>
        </authorList>
    </citation>
    <scope>NUCLEOTIDE SEQUENCE [LARGE SCALE GENOMIC DNA]</scope>
    <source>
        <strain evidence="1 2">OMI</strain>
    </source>
</reference>
<comment type="caution">
    <text evidence="1">The sequence shown here is derived from an EMBL/GenBank/DDBJ whole genome shotgun (WGS) entry which is preliminary data.</text>
</comment>
<name>A0A292ZAD6_SPHSA</name>
<protein>
    <submittedName>
        <fullName evidence="1">Mobile element protein</fullName>
    </submittedName>
</protein>